<name>A0AAF3FBD5_9BILA</name>
<dbReference type="GO" id="GO:0048680">
    <property type="term" value="P:positive regulation of axon regeneration"/>
    <property type="evidence" value="ECO:0007669"/>
    <property type="project" value="UniProtKB-ARBA"/>
</dbReference>
<dbReference type="GO" id="GO:0005886">
    <property type="term" value="C:plasma membrane"/>
    <property type="evidence" value="ECO:0007669"/>
    <property type="project" value="TreeGrafter"/>
</dbReference>
<keyword evidence="5" id="KW-0418">Kinase</keyword>
<evidence type="ECO:0000313" key="13">
    <source>
        <dbReference type="WBParaSite" id="MBELARI_LOCUS4113"/>
    </source>
</evidence>
<evidence type="ECO:0000259" key="11">
    <source>
        <dbReference type="PROSITE" id="PS50011"/>
    </source>
</evidence>
<evidence type="ECO:0000256" key="5">
    <source>
        <dbReference type="ARBA" id="ARBA00022777"/>
    </source>
</evidence>
<evidence type="ECO:0000256" key="6">
    <source>
        <dbReference type="ARBA" id="ARBA00022840"/>
    </source>
</evidence>
<dbReference type="InterPro" id="IPR050122">
    <property type="entry name" value="RTK"/>
</dbReference>
<comment type="catalytic activity">
    <reaction evidence="9">
        <text>L-tyrosyl-[protein] + ATP = O-phospho-L-tyrosyl-[protein] + ADP + H(+)</text>
        <dbReference type="Rhea" id="RHEA:10596"/>
        <dbReference type="Rhea" id="RHEA-COMP:10136"/>
        <dbReference type="Rhea" id="RHEA-COMP:20101"/>
        <dbReference type="ChEBI" id="CHEBI:15378"/>
        <dbReference type="ChEBI" id="CHEBI:30616"/>
        <dbReference type="ChEBI" id="CHEBI:46858"/>
        <dbReference type="ChEBI" id="CHEBI:61978"/>
        <dbReference type="ChEBI" id="CHEBI:456216"/>
        <dbReference type="EC" id="2.7.10.1"/>
    </reaction>
</comment>
<dbReference type="EC" id="2.7.10.1" evidence="2"/>
<accession>A0AAF3FBD5</accession>
<dbReference type="InterPro" id="IPR001245">
    <property type="entry name" value="Ser-Thr/Tyr_kinase_cat_dom"/>
</dbReference>
<dbReference type="GO" id="GO:0012505">
    <property type="term" value="C:endomembrane system"/>
    <property type="evidence" value="ECO:0007669"/>
    <property type="project" value="UniProtKB-SubCell"/>
</dbReference>
<dbReference type="GO" id="GO:0005524">
    <property type="term" value="F:ATP binding"/>
    <property type="evidence" value="ECO:0007669"/>
    <property type="project" value="UniProtKB-KW"/>
</dbReference>
<evidence type="ECO:0000256" key="9">
    <source>
        <dbReference type="ARBA" id="ARBA00051243"/>
    </source>
</evidence>
<keyword evidence="12" id="KW-1185">Reference proteome</keyword>
<dbReference type="WBParaSite" id="MBELARI_LOCUS4113">
    <property type="protein sequence ID" value="MBELARI_LOCUS4113"/>
    <property type="gene ID" value="MBELARI_LOCUS4113"/>
</dbReference>
<dbReference type="Pfam" id="PF07714">
    <property type="entry name" value="PK_Tyr_Ser-Thr"/>
    <property type="match status" value="1"/>
</dbReference>
<dbReference type="Proteomes" id="UP000887575">
    <property type="component" value="Unassembled WGS sequence"/>
</dbReference>
<evidence type="ECO:0000256" key="7">
    <source>
        <dbReference type="ARBA" id="ARBA00023136"/>
    </source>
</evidence>
<dbReference type="CDD" id="cd00192">
    <property type="entry name" value="PTKc"/>
    <property type="match status" value="1"/>
</dbReference>
<feature type="domain" description="Protein kinase" evidence="11">
    <location>
        <begin position="296"/>
        <end position="572"/>
    </location>
</feature>
<comment type="subcellular location">
    <subcellularLocation>
        <location evidence="1">Endomembrane system</location>
    </subcellularLocation>
</comment>
<keyword evidence="8" id="KW-0829">Tyrosine-protein kinase</keyword>
<dbReference type="GO" id="GO:0004714">
    <property type="term" value="F:transmembrane receptor protein tyrosine kinase activity"/>
    <property type="evidence" value="ECO:0007669"/>
    <property type="project" value="UniProtKB-EC"/>
</dbReference>
<evidence type="ECO:0000256" key="4">
    <source>
        <dbReference type="ARBA" id="ARBA00022741"/>
    </source>
</evidence>
<dbReference type="InterPro" id="IPR011009">
    <property type="entry name" value="Kinase-like_dom_sf"/>
</dbReference>
<reference evidence="13" key="1">
    <citation type="submission" date="2024-02" db="UniProtKB">
        <authorList>
            <consortium name="WormBaseParasite"/>
        </authorList>
    </citation>
    <scope>IDENTIFICATION</scope>
</reference>
<keyword evidence="3" id="KW-0808">Transferase</keyword>
<dbReference type="InterPro" id="IPR000719">
    <property type="entry name" value="Prot_kinase_dom"/>
</dbReference>
<dbReference type="FunFam" id="1.10.510.10:FF:001512">
    <property type="entry name" value="Receptor tyrosine-protein kinase erbB-2"/>
    <property type="match status" value="1"/>
</dbReference>
<dbReference type="SUPFAM" id="SSF56112">
    <property type="entry name" value="Protein kinase-like (PK-like)"/>
    <property type="match status" value="1"/>
</dbReference>
<evidence type="ECO:0000256" key="3">
    <source>
        <dbReference type="ARBA" id="ARBA00022679"/>
    </source>
</evidence>
<dbReference type="Gene3D" id="1.10.510.10">
    <property type="entry name" value="Transferase(Phosphotransferase) domain 1"/>
    <property type="match status" value="1"/>
</dbReference>
<dbReference type="PANTHER" id="PTHR24416:SF600">
    <property type="entry name" value="PDGF- AND VEGF-RECEPTOR RELATED, ISOFORM J"/>
    <property type="match status" value="1"/>
</dbReference>
<dbReference type="AlphaFoldDB" id="A0AAF3FBD5"/>
<dbReference type="PANTHER" id="PTHR24416">
    <property type="entry name" value="TYROSINE-PROTEIN KINASE RECEPTOR"/>
    <property type="match status" value="1"/>
</dbReference>
<keyword evidence="7" id="KW-0472">Membrane</keyword>
<dbReference type="GO" id="GO:0043235">
    <property type="term" value="C:receptor complex"/>
    <property type="evidence" value="ECO:0007669"/>
    <property type="project" value="TreeGrafter"/>
</dbReference>
<evidence type="ECO:0000256" key="1">
    <source>
        <dbReference type="ARBA" id="ARBA00004308"/>
    </source>
</evidence>
<dbReference type="PROSITE" id="PS50011">
    <property type="entry name" value="PROTEIN_KINASE_DOM"/>
    <property type="match status" value="1"/>
</dbReference>
<evidence type="ECO:0000256" key="10">
    <source>
        <dbReference type="SAM" id="MobiDB-lite"/>
    </source>
</evidence>
<evidence type="ECO:0000256" key="2">
    <source>
        <dbReference type="ARBA" id="ARBA00011902"/>
    </source>
</evidence>
<evidence type="ECO:0000313" key="12">
    <source>
        <dbReference type="Proteomes" id="UP000887575"/>
    </source>
</evidence>
<keyword evidence="4" id="KW-0547">Nucleotide-binding</keyword>
<protein>
    <recommendedName>
        <fullName evidence="2">receptor protein-tyrosine kinase</fullName>
        <ecNumber evidence="2">2.7.10.1</ecNumber>
    </recommendedName>
</protein>
<proteinExistence type="predicted"/>
<dbReference type="GO" id="GO:0061564">
    <property type="term" value="P:axon development"/>
    <property type="evidence" value="ECO:0007669"/>
    <property type="project" value="UniProtKB-ARBA"/>
</dbReference>
<evidence type="ECO:0000256" key="8">
    <source>
        <dbReference type="ARBA" id="ARBA00023137"/>
    </source>
</evidence>
<dbReference type="PRINTS" id="PR00109">
    <property type="entry name" value="TYRKINASE"/>
</dbReference>
<keyword evidence="6" id="KW-0067">ATP-binding</keyword>
<sequence length="613" mass="69363">MEILKNVIAAVGTTPLPCSIRALTAKETNYDEKPGTPKRNVEEIALIDIDHPAFSMHKDDFIKHESIQISADCKQCTITLIIGEIVPFDEISSDDTIDANPVFPFLIDTKNPTNIQCYLETLLYDEGETTYTLTVTNVHYQFNLSLTDEWKGDNSPYANYTFAFTAYVAEMIVDSPIYTIPLQSKRKRTDSVIFNYNQLNELAYYVMVAAEDQHIVAETFRPMYVWTPDNDTNIDSRFSVYFQAGDAVFNLTNCFIVPNDVDEEKIREQKEEAQLVAEAKEIVEPIDPWEISMPLLEIGEKIGIGKSANVYKGMLKGQVPCTLVDSKLKILFPITAGSFEVVIKSPRVEEERAMIMAEISLLKSVGYHPQLLSLLGCCTDSKNPLLITDFCENGDLLTLLKAMDNDIDFYEELTPSDFPSIIWQIANGMSFLASTGVIHRELGARNVLITANKNAKICNFGKARTGDQTQKNGGDFPFKWTSPEAIEQRAFSEKSDVWSFGILLWEVYTFGKDPYAEMESYDLLEKIKDGHRLEPPKETPETISYLMSSCWKKDAEERPEFTKIAYNLSQFYQKKPRNVFDRNQGLPTQASQKRGPKYVNISGASNADKEPRL</sequence>
<feature type="region of interest" description="Disordered" evidence="10">
    <location>
        <begin position="578"/>
        <end position="613"/>
    </location>
</feature>
<dbReference type="Gene3D" id="3.30.200.20">
    <property type="entry name" value="Phosphorylase Kinase, domain 1"/>
    <property type="match status" value="1"/>
</dbReference>
<organism evidence="12 13">
    <name type="scientific">Mesorhabditis belari</name>
    <dbReference type="NCBI Taxonomy" id="2138241"/>
    <lineage>
        <taxon>Eukaryota</taxon>
        <taxon>Metazoa</taxon>
        <taxon>Ecdysozoa</taxon>
        <taxon>Nematoda</taxon>
        <taxon>Chromadorea</taxon>
        <taxon>Rhabditida</taxon>
        <taxon>Rhabditina</taxon>
        <taxon>Rhabditomorpha</taxon>
        <taxon>Rhabditoidea</taxon>
        <taxon>Rhabditidae</taxon>
        <taxon>Mesorhabditinae</taxon>
        <taxon>Mesorhabditis</taxon>
    </lineage>
</organism>
<dbReference type="GO" id="GO:0007169">
    <property type="term" value="P:cell surface receptor protein tyrosine kinase signaling pathway"/>
    <property type="evidence" value="ECO:0007669"/>
    <property type="project" value="TreeGrafter"/>
</dbReference>